<dbReference type="InterPro" id="IPR011701">
    <property type="entry name" value="MFS"/>
</dbReference>
<evidence type="ECO:0000256" key="2">
    <source>
        <dbReference type="ARBA" id="ARBA00022448"/>
    </source>
</evidence>
<comment type="subcellular location">
    <subcellularLocation>
        <location evidence="1">Cell membrane</location>
        <topology evidence="1">Multi-pass membrane protein</topology>
    </subcellularLocation>
</comment>
<comment type="caution">
    <text evidence="9">The sequence shown here is derived from an EMBL/GenBank/DDBJ whole genome shotgun (WGS) entry which is preliminary data.</text>
</comment>
<reference evidence="9 10" key="1">
    <citation type="submission" date="2023-03" db="EMBL/GenBank/DDBJ databases">
        <title>Bacillus Genome Sequencing.</title>
        <authorList>
            <person name="Dunlap C."/>
        </authorList>
    </citation>
    <scope>NUCLEOTIDE SEQUENCE [LARGE SCALE GENOMIC DNA]</scope>
    <source>
        <strain evidence="9 10">NRS-1351</strain>
    </source>
</reference>
<evidence type="ECO:0000256" key="5">
    <source>
        <dbReference type="ARBA" id="ARBA00022989"/>
    </source>
</evidence>
<evidence type="ECO:0000313" key="10">
    <source>
        <dbReference type="Proteomes" id="UP001355653"/>
    </source>
</evidence>
<dbReference type="Proteomes" id="UP001355653">
    <property type="component" value="Unassembled WGS sequence"/>
</dbReference>
<dbReference type="Pfam" id="PF07690">
    <property type="entry name" value="MFS_1"/>
    <property type="match status" value="1"/>
</dbReference>
<feature type="transmembrane region" description="Helical" evidence="7">
    <location>
        <begin position="301"/>
        <end position="320"/>
    </location>
</feature>
<accession>A0ABU6DLP3</accession>
<dbReference type="InterPro" id="IPR020846">
    <property type="entry name" value="MFS_dom"/>
</dbReference>
<feature type="transmembrane region" description="Helical" evidence="7">
    <location>
        <begin position="64"/>
        <end position="83"/>
    </location>
</feature>
<feature type="transmembrane region" description="Helical" evidence="7">
    <location>
        <begin position="269"/>
        <end position="289"/>
    </location>
</feature>
<evidence type="ECO:0000256" key="6">
    <source>
        <dbReference type="ARBA" id="ARBA00023136"/>
    </source>
</evidence>
<evidence type="ECO:0000256" key="4">
    <source>
        <dbReference type="ARBA" id="ARBA00022692"/>
    </source>
</evidence>
<protein>
    <submittedName>
        <fullName evidence="9">MFS transporter</fullName>
    </submittedName>
</protein>
<feature type="domain" description="Major facilitator superfamily (MFS) profile" evidence="8">
    <location>
        <begin position="24"/>
        <end position="414"/>
    </location>
</feature>
<dbReference type="SUPFAM" id="SSF103473">
    <property type="entry name" value="MFS general substrate transporter"/>
    <property type="match status" value="1"/>
</dbReference>
<dbReference type="InterPro" id="IPR036259">
    <property type="entry name" value="MFS_trans_sf"/>
</dbReference>
<evidence type="ECO:0000256" key="1">
    <source>
        <dbReference type="ARBA" id="ARBA00004651"/>
    </source>
</evidence>
<evidence type="ECO:0000313" key="9">
    <source>
        <dbReference type="EMBL" id="MEB4798217.1"/>
    </source>
</evidence>
<dbReference type="Gene3D" id="1.20.1250.20">
    <property type="entry name" value="MFS general substrate transporter like domains"/>
    <property type="match status" value="1"/>
</dbReference>
<dbReference type="PROSITE" id="PS50850">
    <property type="entry name" value="MFS"/>
    <property type="match status" value="1"/>
</dbReference>
<keyword evidence="6 7" id="KW-0472">Membrane</keyword>
<feature type="transmembrane region" description="Helical" evidence="7">
    <location>
        <begin position="365"/>
        <end position="385"/>
    </location>
</feature>
<feature type="transmembrane region" description="Helical" evidence="7">
    <location>
        <begin position="95"/>
        <end position="114"/>
    </location>
</feature>
<dbReference type="PANTHER" id="PTHR43414">
    <property type="entry name" value="MULTIDRUG RESISTANCE PROTEIN MDTG"/>
    <property type="match status" value="1"/>
</dbReference>
<keyword evidence="2" id="KW-0813">Transport</keyword>
<name>A0ABU6DLP3_9BACL</name>
<proteinExistence type="predicted"/>
<feature type="transmembrane region" description="Helical" evidence="7">
    <location>
        <begin position="326"/>
        <end position="345"/>
    </location>
</feature>
<feature type="transmembrane region" description="Helical" evidence="7">
    <location>
        <begin position="391"/>
        <end position="408"/>
    </location>
</feature>
<evidence type="ECO:0000256" key="7">
    <source>
        <dbReference type="SAM" id="Phobius"/>
    </source>
</evidence>
<dbReference type="RefSeq" id="WP_127457178.1">
    <property type="nucleotide sequence ID" value="NZ_JAROBY010000069.1"/>
</dbReference>
<evidence type="ECO:0000256" key="3">
    <source>
        <dbReference type="ARBA" id="ARBA00022475"/>
    </source>
</evidence>
<feature type="transmembrane region" description="Helical" evidence="7">
    <location>
        <begin position="183"/>
        <end position="202"/>
    </location>
</feature>
<feature type="transmembrane region" description="Helical" evidence="7">
    <location>
        <begin position="156"/>
        <end position="177"/>
    </location>
</feature>
<keyword evidence="10" id="KW-1185">Reference proteome</keyword>
<keyword evidence="4 7" id="KW-0812">Transmembrane</keyword>
<keyword evidence="3" id="KW-1003">Cell membrane</keyword>
<feature type="transmembrane region" description="Helical" evidence="7">
    <location>
        <begin position="235"/>
        <end position="257"/>
    </location>
</feature>
<gene>
    <name evidence="9" type="ORF">P5G65_30355</name>
</gene>
<evidence type="ECO:0000259" key="8">
    <source>
        <dbReference type="PROSITE" id="PS50850"/>
    </source>
</evidence>
<feature type="transmembrane region" description="Helical" evidence="7">
    <location>
        <begin position="120"/>
        <end position="144"/>
    </location>
</feature>
<sequence>MAAVRLTKVLSKAPSSWMESWRKQFAALLTVQLLVSTAHGMFIPLLPGFLHVIGFVSGESLYIWSGVIFSANFVAMMVAIPFLGRIGDRYGRKPVMLWSGLGMAIITALMPLAAEPWQLALLRLLQGCFTGILPFTMVLVLIGAPDKQVGVSAGKLQVMGETGSLIGPLIASSLLSFLSVRSAYPAMSVFILLATVCVLLFVKDKTQVRDEVSRPKGTLLADWQQIWHTKPLPSLLISALCVNFAFVGTNPILPYYVQQSTHVFSFFNSQWLLGITLSATSFAVILFSPMLGRLSDRIGPLLLLKMATSTAFFLCLVQAFTHLYPLILGCRFLLGLCVAGMMPNIQAQVRKLARQGMEGQTFAMVNAWMFLGCLLGPLLGGVIMARFGVEGWFTTAMIVYAVSFWQSFRISRVQSMTVQSERGHVTIAEIGTK</sequence>
<keyword evidence="5 7" id="KW-1133">Transmembrane helix</keyword>
<dbReference type="PANTHER" id="PTHR43414:SF1">
    <property type="entry name" value="PEPTIDE PERMEASE"/>
    <property type="match status" value="1"/>
</dbReference>
<dbReference type="EMBL" id="JAROBY010000069">
    <property type="protein sequence ID" value="MEB4798217.1"/>
    <property type="molecule type" value="Genomic_DNA"/>
</dbReference>
<organism evidence="9 10">
    <name type="scientific">Paenibacillus chondroitinus</name>
    <dbReference type="NCBI Taxonomy" id="59842"/>
    <lineage>
        <taxon>Bacteria</taxon>
        <taxon>Bacillati</taxon>
        <taxon>Bacillota</taxon>
        <taxon>Bacilli</taxon>
        <taxon>Bacillales</taxon>
        <taxon>Paenibacillaceae</taxon>
        <taxon>Paenibacillus</taxon>
    </lineage>
</organism>